<proteinExistence type="predicted"/>
<gene>
    <name evidence="1" type="ORF">S01H1_68053</name>
</gene>
<feature type="non-terminal residue" evidence="1">
    <location>
        <position position="1"/>
    </location>
</feature>
<accession>X0X270</accession>
<reference evidence="1" key="1">
    <citation type="journal article" date="2014" name="Front. Microbiol.">
        <title>High frequency of phylogenetically diverse reductive dehalogenase-homologous genes in deep subseafloor sedimentary metagenomes.</title>
        <authorList>
            <person name="Kawai M."/>
            <person name="Futagami T."/>
            <person name="Toyoda A."/>
            <person name="Takaki Y."/>
            <person name="Nishi S."/>
            <person name="Hori S."/>
            <person name="Arai W."/>
            <person name="Tsubouchi T."/>
            <person name="Morono Y."/>
            <person name="Uchiyama I."/>
            <person name="Ito T."/>
            <person name="Fujiyama A."/>
            <person name="Inagaki F."/>
            <person name="Takami H."/>
        </authorList>
    </citation>
    <scope>NUCLEOTIDE SEQUENCE</scope>
    <source>
        <strain evidence="1">Expedition CK06-06</strain>
    </source>
</reference>
<evidence type="ECO:0000313" key="1">
    <source>
        <dbReference type="EMBL" id="GAG29497.1"/>
    </source>
</evidence>
<name>X0X270_9ZZZZ</name>
<protein>
    <recommendedName>
        <fullName evidence="2">Chromosomal replication initiator DnaA C-terminal domain-containing protein</fullName>
    </recommendedName>
</protein>
<evidence type="ECO:0008006" key="2">
    <source>
        <dbReference type="Google" id="ProtNLM"/>
    </source>
</evidence>
<comment type="caution">
    <text evidence="1">The sequence shown here is derived from an EMBL/GenBank/DDBJ whole genome shotgun (WGS) entry which is preliminary data.</text>
</comment>
<dbReference type="AlphaFoldDB" id="X0X270"/>
<dbReference type="EMBL" id="BARS01045114">
    <property type="protein sequence ID" value="GAG29497.1"/>
    <property type="molecule type" value="Genomic_DNA"/>
</dbReference>
<organism evidence="1">
    <name type="scientific">marine sediment metagenome</name>
    <dbReference type="NCBI Taxonomy" id="412755"/>
    <lineage>
        <taxon>unclassified sequences</taxon>
        <taxon>metagenomes</taxon>
        <taxon>ecological metagenomes</taxon>
    </lineage>
</organism>
<sequence length="61" mass="7073">HRPKMAHDLTKAFAQRAQQIAVAEGLDGRPISYYLERVKQNRNNLRAVIQEIQEGRMKPTE</sequence>